<reference evidence="1" key="1">
    <citation type="submission" date="2017-05" db="UniProtKB">
        <authorList>
            <consortium name="EnsemblMetazoa"/>
        </authorList>
    </citation>
    <scope>IDENTIFICATION</scope>
</reference>
<organism evidence="1">
    <name type="scientific">Amphimedon queenslandica</name>
    <name type="common">Sponge</name>
    <dbReference type="NCBI Taxonomy" id="400682"/>
    <lineage>
        <taxon>Eukaryota</taxon>
        <taxon>Metazoa</taxon>
        <taxon>Porifera</taxon>
        <taxon>Demospongiae</taxon>
        <taxon>Heteroscleromorpha</taxon>
        <taxon>Haplosclerida</taxon>
        <taxon>Niphatidae</taxon>
        <taxon>Amphimedon</taxon>
    </lineage>
</organism>
<dbReference type="EnsemblMetazoa" id="Aqu2.1.22303_001">
    <property type="protein sequence ID" value="Aqu2.1.22303_001"/>
    <property type="gene ID" value="Aqu2.1.22303"/>
</dbReference>
<protein>
    <submittedName>
        <fullName evidence="1">Uncharacterized protein</fullName>
    </submittedName>
</protein>
<dbReference type="InParanoid" id="A0A1X7U3Q6"/>
<dbReference type="AlphaFoldDB" id="A0A1X7U3Q6"/>
<proteinExistence type="predicted"/>
<evidence type="ECO:0000313" key="1">
    <source>
        <dbReference type="EnsemblMetazoa" id="Aqu2.1.22303_001"/>
    </source>
</evidence>
<sequence length="28" mass="3239">MISGSAANITSNCKKVIWKWTERERSEL</sequence>
<name>A0A1X7U3Q6_AMPQE</name>
<accession>A0A1X7U3Q6</accession>